<evidence type="ECO:0000313" key="2">
    <source>
        <dbReference type="EMBL" id="KAJ7667251.1"/>
    </source>
</evidence>
<dbReference type="EMBL" id="JARKIE010000203">
    <property type="protein sequence ID" value="KAJ7667251.1"/>
    <property type="molecule type" value="Genomic_DNA"/>
</dbReference>
<reference evidence="2" key="1">
    <citation type="submission" date="2023-03" db="EMBL/GenBank/DDBJ databases">
        <title>Massive genome expansion in bonnet fungi (Mycena s.s.) driven by repeated elements and novel gene families across ecological guilds.</title>
        <authorList>
            <consortium name="Lawrence Berkeley National Laboratory"/>
            <person name="Harder C.B."/>
            <person name="Miyauchi S."/>
            <person name="Viragh M."/>
            <person name="Kuo A."/>
            <person name="Thoen E."/>
            <person name="Andreopoulos B."/>
            <person name="Lu D."/>
            <person name="Skrede I."/>
            <person name="Drula E."/>
            <person name="Henrissat B."/>
            <person name="Morin E."/>
            <person name="Kohler A."/>
            <person name="Barry K."/>
            <person name="LaButti K."/>
            <person name="Morin E."/>
            <person name="Salamov A."/>
            <person name="Lipzen A."/>
            <person name="Mereny Z."/>
            <person name="Hegedus B."/>
            <person name="Baldrian P."/>
            <person name="Stursova M."/>
            <person name="Weitz H."/>
            <person name="Taylor A."/>
            <person name="Grigoriev I.V."/>
            <person name="Nagy L.G."/>
            <person name="Martin F."/>
            <person name="Kauserud H."/>
        </authorList>
    </citation>
    <scope>NUCLEOTIDE SEQUENCE</scope>
    <source>
        <strain evidence="2">CBHHK067</strain>
    </source>
</reference>
<keyword evidence="1" id="KW-0472">Membrane</keyword>
<feature type="transmembrane region" description="Helical" evidence="1">
    <location>
        <begin position="143"/>
        <end position="160"/>
    </location>
</feature>
<feature type="transmembrane region" description="Helical" evidence="1">
    <location>
        <begin position="20"/>
        <end position="42"/>
    </location>
</feature>
<name>A0AAD7CX08_MYCRO</name>
<feature type="transmembrane region" description="Helical" evidence="1">
    <location>
        <begin position="117"/>
        <end position="136"/>
    </location>
</feature>
<evidence type="ECO:0000256" key="1">
    <source>
        <dbReference type="SAM" id="Phobius"/>
    </source>
</evidence>
<accession>A0AAD7CX08</accession>
<sequence length="344" mass="37965">MTPEETATLQGIGNDVVRGFVAITNETFLLTIYGVLIIKAGFVLLDKDHRGIKTYLLTMTALLTMFVIAIVLWTLDLANFITEAKVTLVESSDQSIDSKLDNALAFVFRLAAAQDALYAYMSLLGDAIIIHRVWILKAYYRPWVVLIPCAFLFGSSRNVIPAHRKTVATLMLTYCVGRIGSDIVLGNFENPAFCRNVQLVTYVMPCATTAIATSLIGLATWKYRLSIMTTSVSTGGRTSRSGRSQGERVLVLLVESGLLYFLFFGIYPTILVVLAHSKHAVIDGATSLNSSRRGRMNMGTDQTSTNWPTFQIGTKREEEFELDTVLQGRTGEEGRKHPAFEAAL</sequence>
<protein>
    <submittedName>
        <fullName evidence="2">Uncharacterized protein</fullName>
    </submittedName>
</protein>
<dbReference type="Proteomes" id="UP001221757">
    <property type="component" value="Unassembled WGS sequence"/>
</dbReference>
<dbReference type="AlphaFoldDB" id="A0AAD7CX08"/>
<feature type="transmembrane region" description="Helical" evidence="1">
    <location>
        <begin position="199"/>
        <end position="221"/>
    </location>
</feature>
<gene>
    <name evidence="2" type="ORF">B0H17DRAFT_1142837</name>
</gene>
<proteinExistence type="predicted"/>
<feature type="transmembrane region" description="Helical" evidence="1">
    <location>
        <begin position="54"/>
        <end position="75"/>
    </location>
</feature>
<organism evidence="2 3">
    <name type="scientific">Mycena rosella</name>
    <name type="common">Pink bonnet</name>
    <name type="synonym">Agaricus rosellus</name>
    <dbReference type="NCBI Taxonomy" id="1033263"/>
    <lineage>
        <taxon>Eukaryota</taxon>
        <taxon>Fungi</taxon>
        <taxon>Dikarya</taxon>
        <taxon>Basidiomycota</taxon>
        <taxon>Agaricomycotina</taxon>
        <taxon>Agaricomycetes</taxon>
        <taxon>Agaricomycetidae</taxon>
        <taxon>Agaricales</taxon>
        <taxon>Marasmiineae</taxon>
        <taxon>Mycenaceae</taxon>
        <taxon>Mycena</taxon>
    </lineage>
</organism>
<keyword evidence="1" id="KW-0812">Transmembrane</keyword>
<comment type="caution">
    <text evidence="2">The sequence shown here is derived from an EMBL/GenBank/DDBJ whole genome shotgun (WGS) entry which is preliminary data.</text>
</comment>
<keyword evidence="3" id="KW-1185">Reference proteome</keyword>
<keyword evidence="1" id="KW-1133">Transmembrane helix</keyword>
<evidence type="ECO:0000313" key="3">
    <source>
        <dbReference type="Proteomes" id="UP001221757"/>
    </source>
</evidence>
<feature type="transmembrane region" description="Helical" evidence="1">
    <location>
        <begin position="249"/>
        <end position="274"/>
    </location>
</feature>